<feature type="transmembrane region" description="Helical" evidence="1">
    <location>
        <begin position="950"/>
        <end position="972"/>
    </location>
</feature>
<feature type="transmembrane region" description="Helical" evidence="1">
    <location>
        <begin position="12"/>
        <end position="30"/>
    </location>
</feature>
<sequence length="1010" mass="112594">MTSYIISRPIAVIMSFTALIIFSVIAYLKLPVSLLPDIDVPELAVRVDYPNTSPEAIEANVLAPIRQSLATMQDIRKIESVASNEAGMVKISFEYGARMDLAYVEANEKIDRLMDQFPREMERPQVLRVNSTDIPVVRVHVTPTNNRDLLEASKLTENVLRKRLEQIEGLSLVDINGLVFEEIQIEPNSERMRIYAITEDDILQSIQNANQELGGIQVKDGQYQYFLRMASRLVDTESIESIPIIKDGDYIELKEIASVRFASKKESGSHLLNGNSSIVLNLHKKSSTDMTLLLPKVKETLSVFEKDYPNISFTTTQDQSIFLKAGINNLLSSLFFGGFFAFAVLFIFMGNPKLPLIMGISLPCSLTISFLFFYFFGLSINIISLSGLALGLGMLIDNAIIVLENIHRKREEGKELIVACTEGVSEVKGALVSSVLTTLAVFVPLIFLNGISGVLFYDQALSVAIILTVSLGVAFILLPLLYKLFFSNFQVKGQTDSLFFKILVNKFNKIHKAVFSKPLIAFFVMLIILPFGYFAAMQLPVQGMPSINRTDLIVKINWQEPISLQENIRRTQQIIGNPKDGLLESDADIGIADYLLQISNASIQETVAYLNFNSTQSRNKNILSIKKEIDSKYPKANVNIEEAPNAFELLFSTSNPYINIKWRLPSSAKENLNDSLQQSFPVTGFEAGKSLVKETNIVINILNNKLLQYNIPQELLYNKLQYILTNYPVTNLKSFSKVTPIVLMESHDRTLSQLIANNIITTSSGVNYPLSTFVKIDYAQRPKHILADASGIYYNMIYNPSNKEENLEQNPTFQLSKIRNWIVENGLLAEIEGEYFSNQKNLQDLLFILLISIALLYFILAAQFESFWQPLIVIFSLPFGIAGAILFLWIGGATLNIMSAIGMVVMLGIMVNDAILKIDTINRNLSSGIQSNVQLTEAIHLAGIVRLKPILMTSITTILALCPVLIAGGLGAELQTPLVLSVMGGLIVGTGTALFLIPLVYYIVKRKFVQ</sequence>
<feature type="transmembrane region" description="Helical" evidence="1">
    <location>
        <begin position="871"/>
        <end position="891"/>
    </location>
</feature>
<evidence type="ECO:0000256" key="1">
    <source>
        <dbReference type="SAM" id="Phobius"/>
    </source>
</evidence>
<dbReference type="PANTHER" id="PTHR32063">
    <property type="match status" value="1"/>
</dbReference>
<accession>A0ABQ1N487</accession>
<feature type="transmembrane region" description="Helical" evidence="1">
    <location>
        <begin position="382"/>
        <end position="403"/>
    </location>
</feature>
<reference evidence="3" key="1">
    <citation type="journal article" date="2019" name="Int. J. Syst. Evol. Microbiol.">
        <title>The Global Catalogue of Microorganisms (GCM) 10K type strain sequencing project: providing services to taxonomists for standard genome sequencing and annotation.</title>
        <authorList>
            <consortium name="The Broad Institute Genomics Platform"/>
            <consortium name="The Broad Institute Genome Sequencing Center for Infectious Disease"/>
            <person name="Wu L."/>
            <person name="Ma J."/>
        </authorList>
    </citation>
    <scope>NUCLEOTIDE SEQUENCE [LARGE SCALE GENOMIC DNA]</scope>
    <source>
        <strain evidence="3">CGMCC 1.10832</strain>
    </source>
</reference>
<gene>
    <name evidence="2" type="ORF">GCM10011506_43070</name>
</gene>
<dbReference type="Gene3D" id="3.30.70.1430">
    <property type="entry name" value="Multidrug efflux transporter AcrB pore domain"/>
    <property type="match status" value="2"/>
</dbReference>
<dbReference type="InterPro" id="IPR027463">
    <property type="entry name" value="AcrB_DN_DC_subdom"/>
</dbReference>
<dbReference type="PRINTS" id="PR00702">
    <property type="entry name" value="ACRIFLAVINRP"/>
</dbReference>
<dbReference type="RefSeq" id="WP_188467405.1">
    <property type="nucleotide sequence ID" value="NZ_BAABHU010000017.1"/>
</dbReference>
<dbReference type="SUPFAM" id="SSF82693">
    <property type="entry name" value="Multidrug efflux transporter AcrB pore domain, PN1, PN2, PC1 and PC2 subdomains"/>
    <property type="match status" value="2"/>
</dbReference>
<protein>
    <submittedName>
        <fullName evidence="2">Cation transporter</fullName>
    </submittedName>
</protein>
<dbReference type="PANTHER" id="PTHR32063:SF0">
    <property type="entry name" value="SWARMING MOTILITY PROTEIN SWRC"/>
    <property type="match status" value="1"/>
</dbReference>
<feature type="transmembrane region" description="Helical" evidence="1">
    <location>
        <begin position="845"/>
        <end position="864"/>
    </location>
</feature>
<feature type="transmembrane region" description="Helical" evidence="1">
    <location>
        <begin position="356"/>
        <end position="376"/>
    </location>
</feature>
<keyword evidence="1" id="KW-1133">Transmembrane helix</keyword>
<feature type="transmembrane region" description="Helical" evidence="1">
    <location>
        <begin position="435"/>
        <end position="457"/>
    </location>
</feature>
<name>A0ABQ1N487_9BACT</name>
<feature type="transmembrane region" description="Helical" evidence="1">
    <location>
        <begin position="897"/>
        <end position="916"/>
    </location>
</feature>
<feature type="transmembrane region" description="Helical" evidence="1">
    <location>
        <begin position="330"/>
        <end position="349"/>
    </location>
</feature>
<feature type="transmembrane region" description="Helical" evidence="1">
    <location>
        <begin position="519"/>
        <end position="539"/>
    </location>
</feature>
<dbReference type="Gene3D" id="3.30.70.1320">
    <property type="entry name" value="Multidrug efflux transporter AcrB pore domain like"/>
    <property type="match status" value="1"/>
</dbReference>
<dbReference type="InterPro" id="IPR001036">
    <property type="entry name" value="Acrflvin-R"/>
</dbReference>
<keyword evidence="1" id="KW-0812">Transmembrane</keyword>
<keyword evidence="3" id="KW-1185">Reference proteome</keyword>
<keyword evidence="1" id="KW-0472">Membrane</keyword>
<dbReference type="Gene3D" id="3.30.70.1440">
    <property type="entry name" value="Multidrug efflux transporter AcrB pore domain"/>
    <property type="match status" value="1"/>
</dbReference>
<dbReference type="Pfam" id="PF00873">
    <property type="entry name" value="ACR_tran"/>
    <property type="match status" value="1"/>
</dbReference>
<evidence type="ECO:0000313" key="2">
    <source>
        <dbReference type="EMBL" id="GGC52801.1"/>
    </source>
</evidence>
<comment type="caution">
    <text evidence="2">The sequence shown here is derived from an EMBL/GenBank/DDBJ whole genome shotgun (WGS) entry which is preliminary data.</text>
</comment>
<dbReference type="SUPFAM" id="SSF82714">
    <property type="entry name" value="Multidrug efflux transporter AcrB TolC docking domain, DN and DC subdomains"/>
    <property type="match status" value="1"/>
</dbReference>
<feature type="transmembrane region" description="Helical" evidence="1">
    <location>
        <begin position="978"/>
        <end position="1004"/>
    </location>
</feature>
<organism evidence="2 3">
    <name type="scientific">Marivirga lumbricoides</name>
    <dbReference type="NCBI Taxonomy" id="1046115"/>
    <lineage>
        <taxon>Bacteria</taxon>
        <taxon>Pseudomonadati</taxon>
        <taxon>Bacteroidota</taxon>
        <taxon>Cytophagia</taxon>
        <taxon>Cytophagales</taxon>
        <taxon>Marivirgaceae</taxon>
        <taxon>Marivirga</taxon>
    </lineage>
</organism>
<dbReference type="SUPFAM" id="SSF82866">
    <property type="entry name" value="Multidrug efflux transporter AcrB transmembrane domain"/>
    <property type="match status" value="2"/>
</dbReference>
<dbReference type="Proteomes" id="UP000636010">
    <property type="component" value="Unassembled WGS sequence"/>
</dbReference>
<feature type="transmembrane region" description="Helical" evidence="1">
    <location>
        <begin position="463"/>
        <end position="482"/>
    </location>
</feature>
<dbReference type="Gene3D" id="1.20.1640.10">
    <property type="entry name" value="Multidrug efflux transporter AcrB transmembrane domain"/>
    <property type="match status" value="2"/>
</dbReference>
<proteinExistence type="predicted"/>
<dbReference type="EMBL" id="BMEC01000017">
    <property type="protein sequence ID" value="GGC52801.1"/>
    <property type="molecule type" value="Genomic_DNA"/>
</dbReference>
<dbReference type="Gene3D" id="3.30.2090.10">
    <property type="entry name" value="Multidrug efflux transporter AcrB TolC docking domain, DN and DC subdomains"/>
    <property type="match status" value="2"/>
</dbReference>
<evidence type="ECO:0000313" key="3">
    <source>
        <dbReference type="Proteomes" id="UP000636010"/>
    </source>
</evidence>